<organism evidence="1 2">
    <name type="scientific">Portunus trituberculatus</name>
    <name type="common">Swimming crab</name>
    <name type="synonym">Neptunus trituberculatus</name>
    <dbReference type="NCBI Taxonomy" id="210409"/>
    <lineage>
        <taxon>Eukaryota</taxon>
        <taxon>Metazoa</taxon>
        <taxon>Ecdysozoa</taxon>
        <taxon>Arthropoda</taxon>
        <taxon>Crustacea</taxon>
        <taxon>Multicrustacea</taxon>
        <taxon>Malacostraca</taxon>
        <taxon>Eumalacostraca</taxon>
        <taxon>Eucarida</taxon>
        <taxon>Decapoda</taxon>
        <taxon>Pleocyemata</taxon>
        <taxon>Brachyura</taxon>
        <taxon>Eubrachyura</taxon>
        <taxon>Portunoidea</taxon>
        <taxon>Portunidae</taxon>
        <taxon>Portuninae</taxon>
        <taxon>Portunus</taxon>
    </lineage>
</organism>
<reference evidence="1 2" key="1">
    <citation type="submission" date="2019-05" db="EMBL/GenBank/DDBJ databases">
        <title>Another draft genome of Portunus trituberculatus and its Hox gene families provides insights of decapod evolution.</title>
        <authorList>
            <person name="Jeong J.-H."/>
            <person name="Song I."/>
            <person name="Kim S."/>
            <person name="Choi T."/>
            <person name="Kim D."/>
            <person name="Ryu S."/>
            <person name="Kim W."/>
        </authorList>
    </citation>
    <scope>NUCLEOTIDE SEQUENCE [LARGE SCALE GENOMIC DNA]</scope>
    <source>
        <tissue evidence="1">Muscle</tissue>
    </source>
</reference>
<protein>
    <submittedName>
        <fullName evidence="1">Uncharacterized protein</fullName>
    </submittedName>
</protein>
<gene>
    <name evidence="1" type="ORF">E2C01_051300</name>
</gene>
<evidence type="ECO:0000313" key="2">
    <source>
        <dbReference type="Proteomes" id="UP000324222"/>
    </source>
</evidence>
<dbReference type="Proteomes" id="UP000324222">
    <property type="component" value="Unassembled WGS sequence"/>
</dbReference>
<sequence length="115" mass="12238">MLSADANVLVVVVVVVIASEEGIKGGGVDSWLMVGKCDFFEMVALVVAALVTYREAMADEVYYVHMLPANVALLTLKGGSFCLAEHRTEKMPICAGMGGMASRKAGRKGGREERS</sequence>
<comment type="caution">
    <text evidence="1">The sequence shown here is derived from an EMBL/GenBank/DDBJ whole genome shotgun (WGS) entry which is preliminary data.</text>
</comment>
<evidence type="ECO:0000313" key="1">
    <source>
        <dbReference type="EMBL" id="MPC57322.1"/>
    </source>
</evidence>
<name>A0A5B7GED7_PORTR</name>
<dbReference type="EMBL" id="VSRR010014692">
    <property type="protein sequence ID" value="MPC57322.1"/>
    <property type="molecule type" value="Genomic_DNA"/>
</dbReference>
<dbReference type="AlphaFoldDB" id="A0A5B7GED7"/>
<proteinExistence type="predicted"/>
<keyword evidence="2" id="KW-1185">Reference proteome</keyword>
<accession>A0A5B7GED7</accession>